<dbReference type="AlphaFoldDB" id="A0A4V1GLP2"/>
<dbReference type="PROSITE" id="PS51186">
    <property type="entry name" value="GNAT"/>
    <property type="match status" value="1"/>
</dbReference>
<protein>
    <submittedName>
        <fullName evidence="2">GNAT family N-acetyltransferase</fullName>
    </submittedName>
</protein>
<dbReference type="GO" id="GO:0016747">
    <property type="term" value="F:acyltransferase activity, transferring groups other than amino-acyl groups"/>
    <property type="evidence" value="ECO:0007669"/>
    <property type="project" value="InterPro"/>
</dbReference>
<feature type="domain" description="N-acetyltransferase" evidence="1">
    <location>
        <begin position="6"/>
        <end position="157"/>
    </location>
</feature>
<gene>
    <name evidence="2" type="ORF">CPZ25_003780</name>
</gene>
<reference evidence="2 3" key="1">
    <citation type="submission" date="2018-05" db="EMBL/GenBank/DDBJ databases">
        <title>Genome comparison of Eubacterium sp.</title>
        <authorList>
            <person name="Feng Y."/>
            <person name="Sanchez-Andrea I."/>
            <person name="Stams A.J.M."/>
            <person name="De Vos W.M."/>
        </authorList>
    </citation>
    <scope>NUCLEOTIDE SEQUENCE [LARGE SCALE GENOMIC DNA]</scope>
    <source>
        <strain evidence="2 3">YI</strain>
    </source>
</reference>
<evidence type="ECO:0000313" key="2">
    <source>
        <dbReference type="EMBL" id="QCT70476.1"/>
    </source>
</evidence>
<keyword evidence="2" id="KW-0808">Transferase</keyword>
<dbReference type="Gene3D" id="3.40.630.30">
    <property type="match status" value="1"/>
</dbReference>
<accession>A0A4V1GLP2</accession>
<name>A0A4V1GLP2_EUBML</name>
<dbReference type="RefSeq" id="WP_058694545.1">
    <property type="nucleotide sequence ID" value="NZ_CABJDW020000005.1"/>
</dbReference>
<dbReference type="Proteomes" id="UP000218387">
    <property type="component" value="Chromosome"/>
</dbReference>
<keyword evidence="3" id="KW-1185">Reference proteome</keyword>
<dbReference type="KEGG" id="emt:CPZ25_003780"/>
<dbReference type="InterPro" id="IPR000182">
    <property type="entry name" value="GNAT_dom"/>
</dbReference>
<dbReference type="EMBL" id="CP029487">
    <property type="protein sequence ID" value="QCT70476.1"/>
    <property type="molecule type" value="Genomic_DNA"/>
</dbReference>
<dbReference type="InterPro" id="IPR016181">
    <property type="entry name" value="Acyl_CoA_acyltransferase"/>
</dbReference>
<dbReference type="SUPFAM" id="SSF55729">
    <property type="entry name" value="Acyl-CoA N-acyltransferases (Nat)"/>
    <property type="match status" value="1"/>
</dbReference>
<organism evidence="2 3">
    <name type="scientific">Eubacterium maltosivorans</name>
    <dbReference type="NCBI Taxonomy" id="2041044"/>
    <lineage>
        <taxon>Bacteria</taxon>
        <taxon>Bacillati</taxon>
        <taxon>Bacillota</taxon>
        <taxon>Clostridia</taxon>
        <taxon>Eubacteriales</taxon>
        <taxon>Eubacteriaceae</taxon>
        <taxon>Eubacterium</taxon>
    </lineage>
</organism>
<proteinExistence type="predicted"/>
<evidence type="ECO:0000313" key="3">
    <source>
        <dbReference type="Proteomes" id="UP000218387"/>
    </source>
</evidence>
<evidence type="ECO:0000259" key="1">
    <source>
        <dbReference type="PROSITE" id="PS51186"/>
    </source>
</evidence>
<sequence length="181" mass="21357">MMTEESFFETADETSFDEAFEILDASFPDTEKRSYEGQKALLEQPDYKLLIKRTDMGRTIALLGVWVFDDFDFIEHAAVSEKARGGGIGSRIFKEYFKENDRMIFLEVEHPNEEDAKRRIKFYKNLGFHLNQYEYYQPPLKPGMPELPLYVMTYPDPIDEERFEYCKGVLMDTVYHKSLKP</sequence>
<dbReference type="Pfam" id="PF00583">
    <property type="entry name" value="Acetyltransf_1"/>
    <property type="match status" value="1"/>
</dbReference>